<dbReference type="InterPro" id="IPR005111">
    <property type="entry name" value="MoeA_C_domain_IV"/>
</dbReference>
<dbReference type="Pfam" id="PF00994">
    <property type="entry name" value="MoCF_biosynth"/>
    <property type="match status" value="1"/>
</dbReference>
<keyword evidence="5 11" id="KW-0500">Molybdenum</keyword>
<dbReference type="InterPro" id="IPR008284">
    <property type="entry name" value="MoCF_biosynth_CS"/>
</dbReference>
<comment type="function">
    <text evidence="2 11">Catalyzes the insertion of molybdate into adenylated molybdopterin with the concomitant release of AMP.</text>
</comment>
<dbReference type="InterPro" id="IPR036425">
    <property type="entry name" value="MoaB/Mog-like_dom_sf"/>
</dbReference>
<feature type="domain" description="MoaB/Mog" evidence="12">
    <location>
        <begin position="183"/>
        <end position="321"/>
    </location>
</feature>
<keyword evidence="8 11" id="KW-0460">Magnesium</keyword>
<dbReference type="GO" id="GO:0006777">
    <property type="term" value="P:Mo-molybdopterin cofactor biosynthetic process"/>
    <property type="evidence" value="ECO:0007669"/>
    <property type="project" value="UniProtKB-UniRule"/>
</dbReference>
<dbReference type="NCBIfam" id="TIGR00177">
    <property type="entry name" value="molyb_syn"/>
    <property type="match status" value="1"/>
</dbReference>
<evidence type="ECO:0000256" key="10">
    <source>
        <dbReference type="ARBA" id="ARBA00047317"/>
    </source>
</evidence>
<dbReference type="NCBIfam" id="NF045515">
    <property type="entry name" value="Glp_gephyrin"/>
    <property type="match status" value="1"/>
</dbReference>
<comment type="catalytic activity">
    <reaction evidence="10">
        <text>adenylyl-molybdopterin + molybdate = Mo-molybdopterin + AMP + H(+)</text>
        <dbReference type="Rhea" id="RHEA:35047"/>
        <dbReference type="ChEBI" id="CHEBI:15378"/>
        <dbReference type="ChEBI" id="CHEBI:36264"/>
        <dbReference type="ChEBI" id="CHEBI:62727"/>
        <dbReference type="ChEBI" id="CHEBI:71302"/>
        <dbReference type="ChEBI" id="CHEBI:456215"/>
        <dbReference type="EC" id="2.10.1.1"/>
    </reaction>
</comment>
<dbReference type="UniPathway" id="UPA00344"/>
<evidence type="ECO:0000256" key="11">
    <source>
        <dbReference type="RuleBase" id="RU365090"/>
    </source>
</evidence>
<keyword evidence="9 11" id="KW-0501">Molybdenum cofactor biosynthesis</keyword>
<comment type="pathway">
    <text evidence="3 11">Cofactor biosynthesis; molybdopterin biosynthesis.</text>
</comment>
<evidence type="ECO:0000259" key="12">
    <source>
        <dbReference type="SMART" id="SM00852"/>
    </source>
</evidence>
<dbReference type="FunFam" id="3.40.980.10:FF:000004">
    <property type="entry name" value="Molybdopterin molybdenumtransferase"/>
    <property type="match status" value="1"/>
</dbReference>
<evidence type="ECO:0000313" key="13">
    <source>
        <dbReference type="EMBL" id="ABL60979.1"/>
    </source>
</evidence>
<evidence type="ECO:0000256" key="8">
    <source>
        <dbReference type="ARBA" id="ARBA00022842"/>
    </source>
</evidence>
<gene>
    <name evidence="13" type="ORF">ALOHA_HF1019P19.42</name>
</gene>
<evidence type="ECO:0000256" key="9">
    <source>
        <dbReference type="ARBA" id="ARBA00023150"/>
    </source>
</evidence>
<comment type="cofactor">
    <cofactor evidence="1 11">
        <name>Mg(2+)</name>
        <dbReference type="ChEBI" id="CHEBI:18420"/>
    </cofactor>
</comment>
<dbReference type="SUPFAM" id="SSF63867">
    <property type="entry name" value="MoeA C-terminal domain-like"/>
    <property type="match status" value="1"/>
</dbReference>
<dbReference type="CDD" id="cd00887">
    <property type="entry name" value="MoeA"/>
    <property type="match status" value="1"/>
</dbReference>
<dbReference type="AlphaFoldDB" id="A4GIG9"/>
<dbReference type="GO" id="GO:0005829">
    <property type="term" value="C:cytosol"/>
    <property type="evidence" value="ECO:0007669"/>
    <property type="project" value="TreeGrafter"/>
</dbReference>
<dbReference type="SUPFAM" id="SSF63882">
    <property type="entry name" value="MoeA N-terminal region -like"/>
    <property type="match status" value="1"/>
</dbReference>
<evidence type="ECO:0000256" key="2">
    <source>
        <dbReference type="ARBA" id="ARBA00002901"/>
    </source>
</evidence>
<name>A4GIG9_9BACT</name>
<proteinExistence type="inferred from homology"/>
<dbReference type="PANTHER" id="PTHR10192">
    <property type="entry name" value="MOLYBDOPTERIN BIOSYNTHESIS PROTEIN"/>
    <property type="match status" value="1"/>
</dbReference>
<evidence type="ECO:0000256" key="3">
    <source>
        <dbReference type="ARBA" id="ARBA00005046"/>
    </source>
</evidence>
<dbReference type="Pfam" id="PF03454">
    <property type="entry name" value="MoeA_C"/>
    <property type="match status" value="1"/>
</dbReference>
<dbReference type="InterPro" id="IPR005110">
    <property type="entry name" value="MoeA_linker/N"/>
</dbReference>
<dbReference type="InterPro" id="IPR036135">
    <property type="entry name" value="MoeA_linker/N_sf"/>
</dbReference>
<dbReference type="Pfam" id="PF03453">
    <property type="entry name" value="MoeA_N"/>
    <property type="match status" value="1"/>
</dbReference>
<evidence type="ECO:0000256" key="4">
    <source>
        <dbReference type="ARBA" id="ARBA00010763"/>
    </source>
</evidence>
<dbReference type="GO" id="GO:0061599">
    <property type="term" value="F:molybdopterin molybdotransferase activity"/>
    <property type="evidence" value="ECO:0007669"/>
    <property type="project" value="UniProtKB-UniRule"/>
</dbReference>
<evidence type="ECO:0000256" key="5">
    <source>
        <dbReference type="ARBA" id="ARBA00022505"/>
    </source>
</evidence>
<reference evidence="13" key="2">
    <citation type="journal article" date="2007" name="Proc. Natl. Acad. Sci. U.S.A.">
        <title>Proteorhodopsin photosystem gene expression enables photophosphorylation in a heterologous host.</title>
        <authorList>
            <person name="Martinez A."/>
            <person name="Bradley A.S."/>
            <person name="Waldbauer J.R."/>
            <person name="Summons R.E."/>
            <person name="Delong E.F."/>
        </authorList>
    </citation>
    <scope>NUCLEOTIDE SEQUENCE</scope>
</reference>
<evidence type="ECO:0000256" key="7">
    <source>
        <dbReference type="ARBA" id="ARBA00022723"/>
    </source>
</evidence>
<evidence type="ECO:0000256" key="6">
    <source>
        <dbReference type="ARBA" id="ARBA00022679"/>
    </source>
</evidence>
<dbReference type="EC" id="2.10.1.1" evidence="11"/>
<dbReference type="SMART" id="SM00852">
    <property type="entry name" value="MoCF_biosynth"/>
    <property type="match status" value="1"/>
</dbReference>
<dbReference type="Gene3D" id="2.40.340.10">
    <property type="entry name" value="MoeA, C-terminal, domain IV"/>
    <property type="match status" value="1"/>
</dbReference>
<organism evidence="13">
    <name type="scientific">uncultured marine bacterium HF10_19P19</name>
    <dbReference type="NCBI Taxonomy" id="413067"/>
    <lineage>
        <taxon>Bacteria</taxon>
        <taxon>environmental samples</taxon>
    </lineage>
</organism>
<dbReference type="Gene3D" id="3.40.980.10">
    <property type="entry name" value="MoaB/Mog-like domain"/>
    <property type="match status" value="1"/>
</dbReference>
<dbReference type="PANTHER" id="PTHR10192:SF5">
    <property type="entry name" value="GEPHYRIN"/>
    <property type="match status" value="1"/>
</dbReference>
<dbReference type="GO" id="GO:0046872">
    <property type="term" value="F:metal ion binding"/>
    <property type="evidence" value="ECO:0007669"/>
    <property type="project" value="UniProtKB-UniRule"/>
</dbReference>
<dbReference type="Gene3D" id="2.170.190.11">
    <property type="entry name" value="Molybdopterin biosynthesis moea protein, domain 3"/>
    <property type="match status" value="1"/>
</dbReference>
<dbReference type="InterPro" id="IPR001453">
    <property type="entry name" value="MoaB/Mog_dom"/>
</dbReference>
<dbReference type="PROSITE" id="PS01079">
    <property type="entry name" value="MOCF_BIOSYNTHESIS_2"/>
    <property type="match status" value="1"/>
</dbReference>
<dbReference type="InterPro" id="IPR038987">
    <property type="entry name" value="MoeA-like"/>
</dbReference>
<reference evidence="13" key="1">
    <citation type="journal article" date="2007" name="Environ. Microbiol.">
        <title>Proteorhodopsin photosystem gene clusters exhibit co-evolutionary trends and shared ancestry among diverse marine microbial phyla.</title>
        <authorList>
            <person name="McCarren J."/>
            <person name="Delong E.F."/>
        </authorList>
    </citation>
    <scope>NUCLEOTIDE SEQUENCE</scope>
</reference>
<accession>A4GIG9</accession>
<keyword evidence="6 11" id="KW-0808">Transferase</keyword>
<comment type="similarity">
    <text evidence="4 11">Belongs to the MoeA family.</text>
</comment>
<protein>
    <recommendedName>
        <fullName evidence="11">Molybdopterin molybdenumtransferase</fullName>
        <ecNumber evidence="11">2.10.1.1</ecNumber>
    </recommendedName>
</protein>
<dbReference type="Gene3D" id="3.90.105.10">
    <property type="entry name" value="Molybdopterin biosynthesis moea protein, domain 2"/>
    <property type="match status" value="1"/>
</dbReference>
<evidence type="ECO:0000256" key="1">
    <source>
        <dbReference type="ARBA" id="ARBA00001946"/>
    </source>
</evidence>
<dbReference type="SUPFAM" id="SSF53218">
    <property type="entry name" value="Molybdenum cofactor biosynthesis proteins"/>
    <property type="match status" value="1"/>
</dbReference>
<sequence length="410" mass="43411">MPHPFSTPLNIAREQLLSAATGWVPQQEICGVSNALGRVLATEQISSVDLPQTDNVAVDGYAVEAAFLAAHPEHLFKVAGTARAGHPFSGIVEPGDAVRVFTGAVMPEGPDCVIMHEDCQISDVGIICGKQLKSGTNMRSAGENIAAGETLAAKGVFLGAANIGQLAAAGLSQIPVFQPLKIALMSTGDELVQSGDLRKVGQIFDSNRPMLASLCQQQGAQLTDYGIIRDDQVRLTSAWREALDHCDVIISSGGASDGVEDHTQAALKACEAECLFWRLAMKPGRPMAVGKKGHQFIFCLPGNPVAAFVCFRLLVRPVLDKLSGAHPRLPFSLMLSSGFSHKKQAGRAEFLRACVTETETGVQQVVLHGRKGAGVISSLTGADGLVEIPLATTEIASGQPVRFYPFHEVV</sequence>
<dbReference type="EMBL" id="EF100190">
    <property type="protein sequence ID" value="ABL60979.1"/>
    <property type="molecule type" value="Genomic_DNA"/>
</dbReference>
<dbReference type="InterPro" id="IPR036688">
    <property type="entry name" value="MoeA_C_domain_IV_sf"/>
</dbReference>
<keyword evidence="7 11" id="KW-0479">Metal-binding</keyword>